<comment type="caution">
    <text evidence="2">The sequence shown here is derived from an EMBL/GenBank/DDBJ whole genome shotgun (WGS) entry which is preliminary data.</text>
</comment>
<dbReference type="Proteomes" id="UP000486351">
    <property type="component" value="Unassembled WGS sequence"/>
</dbReference>
<feature type="compositionally biased region" description="Acidic residues" evidence="1">
    <location>
        <begin position="25"/>
        <end position="35"/>
    </location>
</feature>
<feature type="region of interest" description="Disordered" evidence="1">
    <location>
        <begin position="1"/>
        <end position="35"/>
    </location>
</feature>
<protein>
    <submittedName>
        <fullName evidence="2">Uncharacterized protein</fullName>
    </submittedName>
</protein>
<dbReference type="EMBL" id="QXFX01002054">
    <property type="protein sequence ID" value="KAE9081305.1"/>
    <property type="molecule type" value="Genomic_DNA"/>
</dbReference>
<evidence type="ECO:0000256" key="1">
    <source>
        <dbReference type="SAM" id="MobiDB-lite"/>
    </source>
</evidence>
<dbReference type="EMBL" id="QXFY01001977">
    <property type="protein sequence ID" value="KAE9305468.1"/>
    <property type="molecule type" value="Genomic_DNA"/>
</dbReference>
<accession>A0A6G0KAF3</accession>
<organism evidence="2 5">
    <name type="scientific">Phytophthora fragariae</name>
    <dbReference type="NCBI Taxonomy" id="53985"/>
    <lineage>
        <taxon>Eukaryota</taxon>
        <taxon>Sar</taxon>
        <taxon>Stramenopiles</taxon>
        <taxon>Oomycota</taxon>
        <taxon>Peronosporomycetes</taxon>
        <taxon>Peronosporales</taxon>
        <taxon>Peronosporaceae</taxon>
        <taxon>Phytophthora</taxon>
    </lineage>
</organism>
<name>A0A6G0KAF3_9STRA</name>
<gene>
    <name evidence="3" type="ORF">PF008_g21711</name>
    <name evidence="2" type="ORF">PF010_g22042</name>
</gene>
<dbReference type="Proteomes" id="UP000488956">
    <property type="component" value="Unassembled WGS sequence"/>
</dbReference>
<dbReference type="AlphaFoldDB" id="A0A6G0KAF3"/>
<sequence>MEDVDEVVQHKHEQQPAADEPMGSAEEDNMEDTDM</sequence>
<evidence type="ECO:0000313" key="5">
    <source>
        <dbReference type="Proteomes" id="UP000488956"/>
    </source>
</evidence>
<evidence type="ECO:0000313" key="3">
    <source>
        <dbReference type="EMBL" id="KAE9305468.1"/>
    </source>
</evidence>
<evidence type="ECO:0000313" key="2">
    <source>
        <dbReference type="EMBL" id="KAE9081305.1"/>
    </source>
</evidence>
<proteinExistence type="predicted"/>
<reference evidence="4 5" key="1">
    <citation type="submission" date="2018-09" db="EMBL/GenBank/DDBJ databases">
        <title>Genomic investigation of the strawberry pathogen Phytophthora fragariae indicates pathogenicity is determined by transcriptional variation in three key races.</title>
        <authorList>
            <person name="Adams T.M."/>
            <person name="Armitage A.D."/>
            <person name="Sobczyk M.K."/>
            <person name="Bates H.J."/>
            <person name="Dunwell J.M."/>
            <person name="Nellist C.F."/>
            <person name="Harrison R.J."/>
        </authorList>
    </citation>
    <scope>NUCLEOTIDE SEQUENCE [LARGE SCALE GENOMIC DNA]</scope>
    <source>
        <strain evidence="3 4">NOV-77</strain>
        <strain evidence="2 5">ONT-3</strain>
    </source>
</reference>
<evidence type="ECO:0000313" key="4">
    <source>
        <dbReference type="Proteomes" id="UP000486351"/>
    </source>
</evidence>